<feature type="transmembrane region" description="Helical" evidence="10">
    <location>
        <begin position="18"/>
        <end position="39"/>
    </location>
</feature>
<dbReference type="NCBIfam" id="TIGR02857">
    <property type="entry name" value="CydD"/>
    <property type="match status" value="1"/>
</dbReference>
<dbReference type="GO" id="GO:0016887">
    <property type="term" value="F:ATP hydrolysis activity"/>
    <property type="evidence" value="ECO:0007669"/>
    <property type="project" value="InterPro"/>
</dbReference>
<organism evidence="13">
    <name type="scientific">mine drainage metagenome</name>
    <dbReference type="NCBI Taxonomy" id="410659"/>
    <lineage>
        <taxon>unclassified sequences</taxon>
        <taxon>metagenomes</taxon>
        <taxon>ecological metagenomes</taxon>
    </lineage>
</organism>
<feature type="domain" description="ABC transporter" evidence="11">
    <location>
        <begin position="335"/>
        <end position="569"/>
    </location>
</feature>
<dbReference type="PANTHER" id="PTHR24221">
    <property type="entry name" value="ATP-BINDING CASSETTE SUB-FAMILY B"/>
    <property type="match status" value="1"/>
</dbReference>
<dbReference type="InterPro" id="IPR014216">
    <property type="entry name" value="ABC_transptr_CydD"/>
</dbReference>
<dbReference type="SUPFAM" id="SSF52540">
    <property type="entry name" value="P-loop containing nucleoside triphosphate hydrolases"/>
    <property type="match status" value="1"/>
</dbReference>
<evidence type="ECO:0000256" key="1">
    <source>
        <dbReference type="ARBA" id="ARBA00004141"/>
    </source>
</evidence>
<dbReference type="InterPro" id="IPR039421">
    <property type="entry name" value="Type_1_exporter"/>
</dbReference>
<dbReference type="PROSITE" id="PS00211">
    <property type="entry name" value="ABC_TRANSPORTER_1"/>
    <property type="match status" value="1"/>
</dbReference>
<dbReference type="InterPro" id="IPR003593">
    <property type="entry name" value="AAA+_ATPase"/>
</dbReference>
<comment type="subcellular location">
    <subcellularLocation>
        <location evidence="1">Membrane</location>
        <topology evidence="1">Multi-pass membrane protein</topology>
    </subcellularLocation>
</comment>
<evidence type="ECO:0000313" key="13">
    <source>
        <dbReference type="EMBL" id="OIR02008.1"/>
    </source>
</evidence>
<evidence type="ECO:0000256" key="3">
    <source>
        <dbReference type="ARBA" id="ARBA00022475"/>
    </source>
</evidence>
<dbReference type="EMBL" id="MLJW01000078">
    <property type="protein sequence ID" value="OIR02008.1"/>
    <property type="molecule type" value="Genomic_DNA"/>
</dbReference>
<evidence type="ECO:0000256" key="9">
    <source>
        <dbReference type="ARBA" id="ARBA00023136"/>
    </source>
</evidence>
<dbReference type="CDD" id="cd18584">
    <property type="entry name" value="ABC_6TM_AarD_CydD"/>
    <property type="match status" value="1"/>
</dbReference>
<evidence type="ECO:0000256" key="10">
    <source>
        <dbReference type="SAM" id="Phobius"/>
    </source>
</evidence>
<evidence type="ECO:0000259" key="12">
    <source>
        <dbReference type="PROSITE" id="PS50929"/>
    </source>
</evidence>
<dbReference type="Gene3D" id="3.40.50.300">
    <property type="entry name" value="P-loop containing nucleotide triphosphate hydrolases"/>
    <property type="match status" value="1"/>
</dbReference>
<dbReference type="InterPro" id="IPR003439">
    <property type="entry name" value="ABC_transporter-like_ATP-bd"/>
</dbReference>
<feature type="transmembrane region" description="Helical" evidence="10">
    <location>
        <begin position="156"/>
        <end position="176"/>
    </location>
</feature>
<keyword evidence="9 10" id="KW-0472">Membrane</keyword>
<keyword evidence="5 10" id="KW-0812">Transmembrane</keyword>
<dbReference type="PANTHER" id="PTHR24221:SF590">
    <property type="entry name" value="COMPONENT LINKED WITH THE ASSEMBLY OF CYTOCHROME' TRANSPORT TRANSMEMBRANE ATP-BINDING PROTEIN ABC TRANSPORTER CYDD-RELATED"/>
    <property type="match status" value="1"/>
</dbReference>
<dbReference type="AlphaFoldDB" id="A0A1J5SD77"/>
<keyword evidence="8 10" id="KW-1133">Transmembrane helix</keyword>
<evidence type="ECO:0000256" key="6">
    <source>
        <dbReference type="ARBA" id="ARBA00022741"/>
    </source>
</evidence>
<keyword evidence="7 13" id="KW-0067">ATP-binding</keyword>
<keyword evidence="2" id="KW-0813">Transport</keyword>
<keyword evidence="3" id="KW-1003">Cell membrane</keyword>
<dbReference type="Gene3D" id="1.20.1560.10">
    <property type="entry name" value="ABC transporter type 1, transmembrane domain"/>
    <property type="match status" value="1"/>
</dbReference>
<dbReference type="GO" id="GO:0005524">
    <property type="term" value="F:ATP binding"/>
    <property type="evidence" value="ECO:0007669"/>
    <property type="project" value="UniProtKB-KW"/>
</dbReference>
<dbReference type="Pfam" id="PF00664">
    <property type="entry name" value="ABC_membrane"/>
    <property type="match status" value="1"/>
</dbReference>
<comment type="caution">
    <text evidence="13">The sequence shown here is derived from an EMBL/GenBank/DDBJ whole genome shotgun (WGS) entry which is preliminary data.</text>
</comment>
<dbReference type="GO" id="GO:0140359">
    <property type="term" value="F:ABC-type transporter activity"/>
    <property type="evidence" value="ECO:0007669"/>
    <property type="project" value="InterPro"/>
</dbReference>
<gene>
    <name evidence="13" type="primary">cydD_1</name>
    <name evidence="13" type="ORF">GALL_158660</name>
</gene>
<feature type="transmembrane region" description="Helical" evidence="10">
    <location>
        <begin position="59"/>
        <end position="81"/>
    </location>
</feature>
<dbReference type="InterPro" id="IPR036640">
    <property type="entry name" value="ABC1_TM_sf"/>
</dbReference>
<dbReference type="SUPFAM" id="SSF90123">
    <property type="entry name" value="ABC transporter transmembrane region"/>
    <property type="match status" value="1"/>
</dbReference>
<feature type="transmembrane region" description="Helical" evidence="10">
    <location>
        <begin position="238"/>
        <end position="266"/>
    </location>
</feature>
<dbReference type="PROSITE" id="PS50929">
    <property type="entry name" value="ABC_TM1F"/>
    <property type="match status" value="1"/>
</dbReference>
<evidence type="ECO:0000256" key="5">
    <source>
        <dbReference type="ARBA" id="ARBA00022692"/>
    </source>
</evidence>
<sequence length="577" mass="61322">MPTPAALLKSLARPHRPLLGLGAAATLANAALMIAQYRLLAAFAGALLFGRAAPDWQGLWPLLPLVAARALAVWLAETAAVETAARVKRRLRADLFDRLLELGPVRLAGEQRGALAALLVDGVEAVAPYYARFLPALLTVALLPLAVLAAVLPQDWISALVLAGTAPLIPLFMILIGKGAERLNQRQWAKLAWMSAHFLEAAQGLTTLKLFNAARREIGVIARISEDYRQATMAVLRVAFLSALVLEFFATLGVALVAVLIGFRLLSGGMSFTRGFFILLLAPEFYLPLRALGSHYHARMEAIAAAESLADLLSRPLPAVAAEAGRPPLRAAPRIRFEDVRLTYADGRAALDGVSFTLPAGGLTALVGPSGAGKSSVAALLMGFIGADGGHILADGHPLEAWRPEDWLAGLAWLPQRPHLFRGSIADNLRLARPEAGPEDLTAALERVGAEAMIAALPHGLEQPVGEGGQGLSGGQRRLIALARAALKDAPLLLLDEPTASLDRASEAAVAAALDRLRAGRTTLMIAHRLETVRAADQILVLERGRLIETGSHAALMAADGPYRALWRRHEMEEAAP</sequence>
<dbReference type="Pfam" id="PF00005">
    <property type="entry name" value="ABC_tran"/>
    <property type="match status" value="1"/>
</dbReference>
<evidence type="ECO:0000256" key="4">
    <source>
        <dbReference type="ARBA" id="ARBA00022519"/>
    </source>
</evidence>
<dbReference type="SMART" id="SM00382">
    <property type="entry name" value="AAA"/>
    <property type="match status" value="1"/>
</dbReference>
<evidence type="ECO:0000256" key="8">
    <source>
        <dbReference type="ARBA" id="ARBA00022989"/>
    </source>
</evidence>
<dbReference type="InterPro" id="IPR027417">
    <property type="entry name" value="P-loop_NTPase"/>
</dbReference>
<protein>
    <submittedName>
        <fullName evidence="13">ATP-binding/permease protein CydD</fullName>
    </submittedName>
</protein>
<dbReference type="FunFam" id="3.40.50.300:FF:001001">
    <property type="entry name" value="Multidrug ABC transporter ATP-binding protein"/>
    <property type="match status" value="1"/>
</dbReference>
<evidence type="ECO:0000259" key="11">
    <source>
        <dbReference type="PROSITE" id="PS50893"/>
    </source>
</evidence>
<dbReference type="InterPro" id="IPR017871">
    <property type="entry name" value="ABC_transporter-like_CS"/>
</dbReference>
<dbReference type="PROSITE" id="PS50893">
    <property type="entry name" value="ABC_TRANSPORTER_2"/>
    <property type="match status" value="1"/>
</dbReference>
<evidence type="ECO:0000256" key="2">
    <source>
        <dbReference type="ARBA" id="ARBA00022448"/>
    </source>
</evidence>
<accession>A0A1J5SD77</accession>
<keyword evidence="6" id="KW-0547">Nucleotide-binding</keyword>
<evidence type="ECO:0000256" key="7">
    <source>
        <dbReference type="ARBA" id="ARBA00022840"/>
    </source>
</evidence>
<proteinExistence type="predicted"/>
<dbReference type="GO" id="GO:0042883">
    <property type="term" value="P:cysteine transport"/>
    <property type="evidence" value="ECO:0007669"/>
    <property type="project" value="InterPro"/>
</dbReference>
<feature type="transmembrane region" description="Helical" evidence="10">
    <location>
        <begin position="129"/>
        <end position="150"/>
    </location>
</feature>
<feature type="domain" description="ABC transmembrane type-1" evidence="12">
    <location>
        <begin position="21"/>
        <end position="301"/>
    </location>
</feature>
<reference evidence="13" key="1">
    <citation type="submission" date="2016-10" db="EMBL/GenBank/DDBJ databases">
        <title>Sequence of Gallionella enrichment culture.</title>
        <authorList>
            <person name="Poehlein A."/>
            <person name="Muehling M."/>
            <person name="Daniel R."/>
        </authorList>
    </citation>
    <scope>NUCLEOTIDE SEQUENCE</scope>
</reference>
<dbReference type="GO" id="GO:0016020">
    <property type="term" value="C:membrane"/>
    <property type="evidence" value="ECO:0007669"/>
    <property type="project" value="UniProtKB-SubCell"/>
</dbReference>
<name>A0A1J5SD77_9ZZZZ</name>
<dbReference type="InterPro" id="IPR011527">
    <property type="entry name" value="ABC1_TM_dom"/>
</dbReference>
<keyword evidence="4" id="KW-0997">Cell inner membrane</keyword>